<reference evidence="1 2" key="1">
    <citation type="submission" date="2016-01" db="EMBL/GenBank/DDBJ databases">
        <title>Genome Sequences of Twelve Sporeforming Bacillus Species Isolated from Foods.</title>
        <authorList>
            <person name="Berendsen E.M."/>
            <person name="Wells-Bennik M.H."/>
            <person name="Krawcyk A.O."/>
            <person name="De Jong A."/>
            <person name="Holsappel S."/>
            <person name="Eijlander R.T."/>
            <person name="Kuipers O.P."/>
        </authorList>
    </citation>
    <scope>NUCLEOTIDE SEQUENCE [LARGE SCALE GENOMIC DNA]</scope>
    <source>
        <strain evidence="1 2">B4099</strain>
    </source>
</reference>
<dbReference type="EMBL" id="LQYI01000117">
    <property type="protein sequence ID" value="KYC62863.1"/>
    <property type="molecule type" value="Genomic_DNA"/>
</dbReference>
<accession>A0A150JZX5</accession>
<comment type="caution">
    <text evidence="1">The sequence shown here is derived from an EMBL/GenBank/DDBJ whole genome shotgun (WGS) entry which is preliminary data.</text>
</comment>
<organism evidence="1 2">
    <name type="scientific">Heyndrickxia coagulans</name>
    <name type="common">Weizmannia coagulans</name>
    <dbReference type="NCBI Taxonomy" id="1398"/>
    <lineage>
        <taxon>Bacteria</taxon>
        <taxon>Bacillati</taxon>
        <taxon>Bacillota</taxon>
        <taxon>Bacilli</taxon>
        <taxon>Bacillales</taxon>
        <taxon>Bacillaceae</taxon>
        <taxon>Heyndrickxia</taxon>
    </lineage>
</organism>
<dbReference type="AlphaFoldDB" id="A0A150JZX5"/>
<proteinExistence type="predicted"/>
<gene>
    <name evidence="1" type="ORF">B4099_1897</name>
</gene>
<evidence type="ECO:0000313" key="2">
    <source>
        <dbReference type="Proteomes" id="UP000075304"/>
    </source>
</evidence>
<dbReference type="PATRIC" id="fig|1398.25.peg.904"/>
<sequence length="86" mass="9616">MENGPEPEMRGNRQIWRGISIVLPSKTAGNVKCPAVFAHQFFSCFCPSNAYWLICYSTKPFLSNRAFRMVSAHGTTALSRCCGRPD</sequence>
<dbReference type="Proteomes" id="UP000075304">
    <property type="component" value="Unassembled WGS sequence"/>
</dbReference>
<protein>
    <submittedName>
        <fullName evidence="1">Uncharacterized protein</fullName>
    </submittedName>
</protein>
<evidence type="ECO:0000313" key="1">
    <source>
        <dbReference type="EMBL" id="KYC62863.1"/>
    </source>
</evidence>
<name>A0A150JZX5_HEYCO</name>